<evidence type="ECO:0000256" key="1">
    <source>
        <dbReference type="SAM" id="MobiDB-lite"/>
    </source>
</evidence>
<comment type="caution">
    <text evidence="2">The sequence shown here is derived from an EMBL/GenBank/DDBJ whole genome shotgun (WGS) entry which is preliminary data.</text>
</comment>
<name>A0ABR0LP05_9PEZI</name>
<proteinExistence type="predicted"/>
<gene>
    <name evidence="2" type="ORF">LTR16_003117</name>
</gene>
<evidence type="ECO:0000313" key="3">
    <source>
        <dbReference type="Proteomes" id="UP001357485"/>
    </source>
</evidence>
<protein>
    <submittedName>
        <fullName evidence="2">Uncharacterized protein</fullName>
    </submittedName>
</protein>
<feature type="region of interest" description="Disordered" evidence="1">
    <location>
        <begin position="52"/>
        <end position="85"/>
    </location>
</feature>
<reference evidence="2 3" key="1">
    <citation type="submission" date="2023-08" db="EMBL/GenBank/DDBJ databases">
        <title>Black Yeasts Isolated from many extreme environments.</title>
        <authorList>
            <person name="Coleine C."/>
            <person name="Stajich J.E."/>
            <person name="Selbmann L."/>
        </authorList>
    </citation>
    <scope>NUCLEOTIDE SEQUENCE [LARGE SCALE GENOMIC DNA]</scope>
    <source>
        <strain evidence="2 3">CCFEE 536</strain>
    </source>
</reference>
<organism evidence="2 3">
    <name type="scientific">Cryomyces antarcticus</name>
    <dbReference type="NCBI Taxonomy" id="329879"/>
    <lineage>
        <taxon>Eukaryota</taxon>
        <taxon>Fungi</taxon>
        <taxon>Dikarya</taxon>
        <taxon>Ascomycota</taxon>
        <taxon>Pezizomycotina</taxon>
        <taxon>Dothideomycetes</taxon>
        <taxon>Dothideomycetes incertae sedis</taxon>
        <taxon>Cryomyces</taxon>
    </lineage>
</organism>
<dbReference type="EMBL" id="JAVRRA010016709">
    <property type="protein sequence ID" value="KAK5201309.1"/>
    <property type="molecule type" value="Genomic_DNA"/>
</dbReference>
<sequence length="85" mass="9075">MASIPSGPSLFPTRRAPLSIYTRRVPSQTDISAAFKASPSRTPNLTLRIVQVRETPAPPPSPIDMYSPFSEGSESGRSEGDDVSG</sequence>
<dbReference type="Proteomes" id="UP001357485">
    <property type="component" value="Unassembled WGS sequence"/>
</dbReference>
<accession>A0ABR0LP05</accession>
<feature type="compositionally biased region" description="Basic and acidic residues" evidence="1">
    <location>
        <begin position="74"/>
        <end position="85"/>
    </location>
</feature>
<keyword evidence="3" id="KW-1185">Reference proteome</keyword>
<evidence type="ECO:0000313" key="2">
    <source>
        <dbReference type="EMBL" id="KAK5201309.1"/>
    </source>
</evidence>